<gene>
    <name evidence="5" type="ORF">GP2143_02569</name>
</gene>
<keyword evidence="5" id="KW-0812">Transmembrane</keyword>
<keyword evidence="2" id="KW-0406">Ion transport</keyword>
<evidence type="ECO:0000256" key="2">
    <source>
        <dbReference type="ARBA" id="ARBA00023114"/>
    </source>
</evidence>
<evidence type="ECO:0000256" key="1">
    <source>
        <dbReference type="ARBA" id="ARBA00005710"/>
    </source>
</evidence>
<feature type="chain" id="PRO_5002630910" evidence="3">
    <location>
        <begin position="21"/>
        <end position="203"/>
    </location>
</feature>
<dbReference type="AlphaFoldDB" id="A0YED5"/>
<keyword evidence="5" id="KW-0675">Receptor</keyword>
<dbReference type="eggNOG" id="COG3637">
    <property type="taxonomic scope" value="Bacteria"/>
</dbReference>
<dbReference type="Pfam" id="PF01389">
    <property type="entry name" value="OmpA_membrane"/>
    <property type="match status" value="1"/>
</dbReference>
<comment type="caution">
    <text evidence="5">The sequence shown here is derived from an EMBL/GenBank/DDBJ whole genome shotgun (WGS) entry which is preliminary data.</text>
</comment>
<reference evidence="5 6" key="1">
    <citation type="journal article" date="2010" name="J. Bacteriol.">
        <title>Genome sequence of the oligotrophic marine Gammaproteobacterium HTCC2143, isolated from the Oregon Coast.</title>
        <authorList>
            <person name="Oh H.M."/>
            <person name="Kang I."/>
            <person name="Ferriera S."/>
            <person name="Giovannoni S.J."/>
            <person name="Cho J.C."/>
        </authorList>
    </citation>
    <scope>NUCLEOTIDE SEQUENCE [LARGE SCALE GENOMIC DNA]</scope>
    <source>
        <strain evidence="5 6">HTCC2143</strain>
    </source>
</reference>
<organism evidence="5 6">
    <name type="scientific">marine gamma proteobacterium HTCC2143</name>
    <dbReference type="NCBI Taxonomy" id="247633"/>
    <lineage>
        <taxon>Bacteria</taxon>
        <taxon>Pseudomonadati</taxon>
        <taxon>Pseudomonadota</taxon>
        <taxon>Gammaproteobacteria</taxon>
        <taxon>Cellvibrionales</taxon>
        <taxon>Spongiibacteraceae</taxon>
        <taxon>BD1-7 clade</taxon>
    </lineage>
</organism>
<dbReference type="Gene3D" id="2.40.160.20">
    <property type="match status" value="1"/>
</dbReference>
<dbReference type="InterPro" id="IPR000498">
    <property type="entry name" value="OmpA-like_TM_dom"/>
</dbReference>
<keyword evidence="3" id="KW-0732">Signal</keyword>
<dbReference type="GO" id="GO:0009279">
    <property type="term" value="C:cell outer membrane"/>
    <property type="evidence" value="ECO:0007669"/>
    <property type="project" value="InterPro"/>
</dbReference>
<keyword evidence="2" id="KW-0813">Transport</keyword>
<dbReference type="GO" id="GO:0015288">
    <property type="term" value="F:porin activity"/>
    <property type="evidence" value="ECO:0007669"/>
    <property type="project" value="UniProtKB-KW"/>
</dbReference>
<comment type="similarity">
    <text evidence="1">Belongs to the outer membrane OOP (TC 1.B.6) superfamily. OmpA family.</text>
</comment>
<evidence type="ECO:0000256" key="3">
    <source>
        <dbReference type="SAM" id="SignalP"/>
    </source>
</evidence>
<dbReference type="EMBL" id="AAVT01000006">
    <property type="protein sequence ID" value="EAW30771.1"/>
    <property type="molecule type" value="Genomic_DNA"/>
</dbReference>
<keyword evidence="2" id="KW-0626">Porin</keyword>
<dbReference type="STRING" id="247633.GP2143_02569"/>
<proteinExistence type="inferred from homology"/>
<dbReference type="OrthoDB" id="7620169at2"/>
<feature type="signal peptide" evidence="3">
    <location>
        <begin position="1"/>
        <end position="20"/>
    </location>
</feature>
<feature type="domain" description="Outer membrane protein OmpA-like transmembrane" evidence="4">
    <location>
        <begin position="27"/>
        <end position="182"/>
    </location>
</feature>
<dbReference type="InterPro" id="IPR011250">
    <property type="entry name" value="OMP/PagP_B-barrel"/>
</dbReference>
<keyword evidence="5" id="KW-0472">Membrane</keyword>
<sequence length="203" mass="21561">MKKIMIGVAAAIIAASASFAESGNPSEWYIAGSIGQAEYDLSLSDFADIDDGSITSASLDDSDTSYSLYGGFRINQYFAVEGGYLDLGESSLSAQSDGSELYFAGPLNLVAEVDGFNIGGKGIIPINEKFELFAKLGVYMWDAEAKVKNGAVSESDDENGSDAYYALGGTFLVGQISINAEYALYELEDVDVENISVGLQYAF</sequence>
<dbReference type="GO" id="GO:0046930">
    <property type="term" value="C:pore complex"/>
    <property type="evidence" value="ECO:0007669"/>
    <property type="project" value="UniProtKB-KW"/>
</dbReference>
<protein>
    <submittedName>
        <fullName evidence="5">Putative TonB-dependent receptor protein with OmpA-like transmembrane domain</fullName>
    </submittedName>
</protein>
<evidence type="ECO:0000259" key="4">
    <source>
        <dbReference type="Pfam" id="PF01389"/>
    </source>
</evidence>
<dbReference type="SUPFAM" id="SSF56925">
    <property type="entry name" value="OMPA-like"/>
    <property type="match status" value="1"/>
</dbReference>
<accession>A0YED5</accession>
<evidence type="ECO:0000313" key="5">
    <source>
        <dbReference type="EMBL" id="EAW30771.1"/>
    </source>
</evidence>
<name>A0YED5_9GAMM</name>
<keyword evidence="6" id="KW-1185">Reference proteome</keyword>
<dbReference type="Proteomes" id="UP000004931">
    <property type="component" value="Unassembled WGS sequence"/>
</dbReference>
<evidence type="ECO:0000313" key="6">
    <source>
        <dbReference type="Proteomes" id="UP000004931"/>
    </source>
</evidence>